<dbReference type="PROSITE" id="PS50005">
    <property type="entry name" value="TPR"/>
    <property type="match status" value="2"/>
</dbReference>
<dbReference type="PANTHER" id="PTHR45954">
    <property type="entry name" value="LD33695P"/>
    <property type="match status" value="1"/>
</dbReference>
<dbReference type="RefSeq" id="XP_020893444.2">
    <property type="nucleotide sequence ID" value="XM_021037785.2"/>
</dbReference>
<comment type="subcellular location">
    <subcellularLocation>
        <location evidence="1">Cytoplasm</location>
    </subcellularLocation>
</comment>
<dbReference type="EnsemblMetazoa" id="XM_021037785.2">
    <property type="protein sequence ID" value="XP_020893444.2"/>
    <property type="gene ID" value="LOC110232570"/>
</dbReference>
<evidence type="ECO:0000256" key="3">
    <source>
        <dbReference type="ARBA" id="ARBA00022737"/>
    </source>
</evidence>
<dbReference type="GO" id="GO:0005938">
    <property type="term" value="C:cell cortex"/>
    <property type="evidence" value="ECO:0007669"/>
    <property type="project" value="TreeGrafter"/>
</dbReference>
<reference evidence="5" key="1">
    <citation type="submission" date="2022-11" db="UniProtKB">
        <authorList>
            <consortium name="EnsemblMetazoa"/>
        </authorList>
    </citation>
    <scope>IDENTIFICATION</scope>
</reference>
<keyword evidence="2" id="KW-0963">Cytoplasm</keyword>
<feature type="repeat" description="TPR" evidence="4">
    <location>
        <begin position="102"/>
        <end position="135"/>
    </location>
</feature>
<accession>A0A913WSJ3</accession>
<dbReference type="Proteomes" id="UP000887567">
    <property type="component" value="Unplaced"/>
</dbReference>
<dbReference type="PANTHER" id="PTHR45954:SF1">
    <property type="entry name" value="LD33695P"/>
    <property type="match status" value="1"/>
</dbReference>
<dbReference type="AlphaFoldDB" id="A0A913WSJ3"/>
<proteinExistence type="predicted"/>
<name>A0A913WSJ3_EXADI</name>
<sequence length="283" mass="32152">MNSTTAITSILMIKMMKIVFPVKDNNPDQFRFVEEPLGEFITSIKHHQRRLKDLEEDDDEKASILTFIGLAYYKLGSYSQSITYFEDLVSVAQSLGDRKTLGHAYTNLGCIHRTIGNITQALEYFDKSLALARDRDDQLAIAKNLNNIGNIYEIQHHIEDAVDCHEERLQIARSLGDLDGLCKACGCLGSLYLIKGHLYNSISRYEELLDALRTKLRIQVVLADDNSDSDGEVDLDEIAYDMFRDQMEALNKKNEKKDKSSLTQKVRQTFSNIGFLAKSVVKQ</sequence>
<dbReference type="InterPro" id="IPR019734">
    <property type="entry name" value="TPR_rpt"/>
</dbReference>
<dbReference type="Gene3D" id="1.25.40.10">
    <property type="entry name" value="Tetratricopeptide repeat domain"/>
    <property type="match status" value="1"/>
</dbReference>
<dbReference type="InterPro" id="IPR011990">
    <property type="entry name" value="TPR-like_helical_dom_sf"/>
</dbReference>
<organism evidence="5 6">
    <name type="scientific">Exaiptasia diaphana</name>
    <name type="common">Tropical sea anemone</name>
    <name type="synonym">Aiptasia pulchella</name>
    <dbReference type="NCBI Taxonomy" id="2652724"/>
    <lineage>
        <taxon>Eukaryota</taxon>
        <taxon>Metazoa</taxon>
        <taxon>Cnidaria</taxon>
        <taxon>Anthozoa</taxon>
        <taxon>Hexacorallia</taxon>
        <taxon>Actiniaria</taxon>
        <taxon>Aiptasiidae</taxon>
        <taxon>Exaiptasia</taxon>
    </lineage>
</organism>
<dbReference type="KEGG" id="epa:110232570"/>
<dbReference type="GO" id="GO:0000132">
    <property type="term" value="P:establishment of mitotic spindle orientation"/>
    <property type="evidence" value="ECO:0007669"/>
    <property type="project" value="TreeGrafter"/>
</dbReference>
<dbReference type="GO" id="GO:0001965">
    <property type="term" value="F:G-protein alpha-subunit binding"/>
    <property type="evidence" value="ECO:0007669"/>
    <property type="project" value="TreeGrafter"/>
</dbReference>
<dbReference type="SMART" id="SM00028">
    <property type="entry name" value="TPR"/>
    <property type="match status" value="4"/>
</dbReference>
<protein>
    <submittedName>
        <fullName evidence="5">Uncharacterized protein</fullName>
    </submittedName>
</protein>
<evidence type="ECO:0000256" key="4">
    <source>
        <dbReference type="PROSITE-ProRule" id="PRU00339"/>
    </source>
</evidence>
<dbReference type="GeneID" id="110232570"/>
<dbReference type="GO" id="GO:0005092">
    <property type="term" value="F:GDP-dissociation inhibitor activity"/>
    <property type="evidence" value="ECO:0007669"/>
    <property type="project" value="TreeGrafter"/>
</dbReference>
<dbReference type="SUPFAM" id="SSF48452">
    <property type="entry name" value="TPR-like"/>
    <property type="match status" value="1"/>
</dbReference>
<dbReference type="Pfam" id="PF13424">
    <property type="entry name" value="TPR_12"/>
    <property type="match status" value="1"/>
</dbReference>
<keyword evidence="6" id="KW-1185">Reference proteome</keyword>
<evidence type="ECO:0000313" key="5">
    <source>
        <dbReference type="EnsemblMetazoa" id="XP_020893444.2"/>
    </source>
</evidence>
<evidence type="ECO:0000256" key="2">
    <source>
        <dbReference type="ARBA" id="ARBA00022490"/>
    </source>
</evidence>
<dbReference type="OrthoDB" id="5971639at2759"/>
<keyword evidence="4" id="KW-0802">TPR repeat</keyword>
<evidence type="ECO:0000256" key="1">
    <source>
        <dbReference type="ARBA" id="ARBA00004496"/>
    </source>
</evidence>
<dbReference type="InterPro" id="IPR052386">
    <property type="entry name" value="GPSM"/>
</dbReference>
<feature type="repeat" description="TPR" evidence="4">
    <location>
        <begin position="62"/>
        <end position="95"/>
    </location>
</feature>
<evidence type="ECO:0000313" key="6">
    <source>
        <dbReference type="Proteomes" id="UP000887567"/>
    </source>
</evidence>
<keyword evidence="3" id="KW-0677">Repeat</keyword>